<gene>
    <name evidence="3" type="ORF">COCON_G00041700</name>
</gene>
<name>A0A9Q1DTV4_CONCO</name>
<evidence type="ECO:0000256" key="1">
    <source>
        <dbReference type="SAM" id="MobiDB-lite"/>
    </source>
</evidence>
<protein>
    <submittedName>
        <fullName evidence="3">Uncharacterized protein</fullName>
    </submittedName>
</protein>
<feature type="transmembrane region" description="Helical" evidence="2">
    <location>
        <begin position="124"/>
        <end position="148"/>
    </location>
</feature>
<evidence type="ECO:0000256" key="2">
    <source>
        <dbReference type="SAM" id="Phobius"/>
    </source>
</evidence>
<organism evidence="3 4">
    <name type="scientific">Conger conger</name>
    <name type="common">Conger eel</name>
    <name type="synonym">Muraena conger</name>
    <dbReference type="NCBI Taxonomy" id="82655"/>
    <lineage>
        <taxon>Eukaryota</taxon>
        <taxon>Metazoa</taxon>
        <taxon>Chordata</taxon>
        <taxon>Craniata</taxon>
        <taxon>Vertebrata</taxon>
        <taxon>Euteleostomi</taxon>
        <taxon>Actinopterygii</taxon>
        <taxon>Neopterygii</taxon>
        <taxon>Teleostei</taxon>
        <taxon>Anguilliformes</taxon>
        <taxon>Congridae</taxon>
        <taxon>Conger</taxon>
    </lineage>
</organism>
<sequence>MKLSAGTRTLRNAASLGMSWEAVREDLTDGSLRPAGPHRSDIDQRDENPSSSSLATKAEKGRREHSYFMPSSDRVRKGGAERGSAYMIQTGTMTVETMPQFHPAGKLLHPHPHPKKRPTLPHRLFYNFTFLNLHLPLFFFVCLFVCLFF</sequence>
<dbReference type="EMBL" id="JAFJMO010000003">
    <property type="protein sequence ID" value="KAJ8281651.1"/>
    <property type="molecule type" value="Genomic_DNA"/>
</dbReference>
<dbReference type="Proteomes" id="UP001152803">
    <property type="component" value="Unassembled WGS sequence"/>
</dbReference>
<evidence type="ECO:0000313" key="4">
    <source>
        <dbReference type="Proteomes" id="UP001152803"/>
    </source>
</evidence>
<comment type="caution">
    <text evidence="3">The sequence shown here is derived from an EMBL/GenBank/DDBJ whole genome shotgun (WGS) entry which is preliminary data.</text>
</comment>
<accession>A0A9Q1DTV4</accession>
<keyword evidence="4" id="KW-1185">Reference proteome</keyword>
<proteinExistence type="predicted"/>
<feature type="compositionally biased region" description="Basic and acidic residues" evidence="1">
    <location>
        <begin position="38"/>
        <end position="48"/>
    </location>
</feature>
<keyword evidence="2" id="KW-0812">Transmembrane</keyword>
<feature type="region of interest" description="Disordered" evidence="1">
    <location>
        <begin position="28"/>
        <end position="64"/>
    </location>
</feature>
<dbReference type="AlphaFoldDB" id="A0A9Q1DTV4"/>
<keyword evidence="2" id="KW-0472">Membrane</keyword>
<reference evidence="3" key="1">
    <citation type="journal article" date="2023" name="Science">
        <title>Genome structures resolve the early diversification of teleost fishes.</title>
        <authorList>
            <person name="Parey E."/>
            <person name="Louis A."/>
            <person name="Montfort J."/>
            <person name="Bouchez O."/>
            <person name="Roques C."/>
            <person name="Iampietro C."/>
            <person name="Lluch J."/>
            <person name="Castinel A."/>
            <person name="Donnadieu C."/>
            <person name="Desvignes T."/>
            <person name="Floi Bucao C."/>
            <person name="Jouanno E."/>
            <person name="Wen M."/>
            <person name="Mejri S."/>
            <person name="Dirks R."/>
            <person name="Jansen H."/>
            <person name="Henkel C."/>
            <person name="Chen W.J."/>
            <person name="Zahm M."/>
            <person name="Cabau C."/>
            <person name="Klopp C."/>
            <person name="Thompson A.W."/>
            <person name="Robinson-Rechavi M."/>
            <person name="Braasch I."/>
            <person name="Lecointre G."/>
            <person name="Bobe J."/>
            <person name="Postlethwait J.H."/>
            <person name="Berthelot C."/>
            <person name="Roest Crollius H."/>
            <person name="Guiguen Y."/>
        </authorList>
    </citation>
    <scope>NUCLEOTIDE SEQUENCE</scope>
    <source>
        <strain evidence="3">Concon-B</strain>
    </source>
</reference>
<evidence type="ECO:0000313" key="3">
    <source>
        <dbReference type="EMBL" id="KAJ8281651.1"/>
    </source>
</evidence>
<keyword evidence="2" id="KW-1133">Transmembrane helix</keyword>